<keyword evidence="3 6" id="KW-0812">Transmembrane</keyword>
<feature type="transmembrane region" description="Helical" evidence="6">
    <location>
        <begin position="224"/>
        <end position="241"/>
    </location>
</feature>
<dbReference type="Pfam" id="PF03006">
    <property type="entry name" value="HlyIII"/>
    <property type="match status" value="1"/>
</dbReference>
<evidence type="ECO:0000313" key="8">
    <source>
        <dbReference type="EMBL" id="UYV60591.1"/>
    </source>
</evidence>
<dbReference type="InterPro" id="IPR004254">
    <property type="entry name" value="AdipoR/HlyIII-related"/>
</dbReference>
<reference evidence="8 9" key="1">
    <citation type="submission" date="2022-01" db="EMBL/GenBank/DDBJ databases">
        <title>A chromosomal length assembly of Cordylochernes scorpioides.</title>
        <authorList>
            <person name="Zeh D."/>
            <person name="Zeh J."/>
        </authorList>
    </citation>
    <scope>NUCLEOTIDE SEQUENCE [LARGE SCALE GENOMIC DNA]</scope>
    <source>
        <strain evidence="8">IN4F17</strain>
        <tissue evidence="8">Whole Body</tissue>
    </source>
</reference>
<feature type="domain" description="Tc1-like transposase DDE" evidence="7">
    <location>
        <begin position="368"/>
        <end position="431"/>
    </location>
</feature>
<evidence type="ECO:0000256" key="3">
    <source>
        <dbReference type="ARBA" id="ARBA00022692"/>
    </source>
</evidence>
<comment type="subcellular location">
    <subcellularLocation>
        <location evidence="1">Membrane</location>
        <topology evidence="1">Multi-pass membrane protein</topology>
    </subcellularLocation>
</comment>
<organism evidence="8 9">
    <name type="scientific">Cordylochernes scorpioides</name>
    <dbReference type="NCBI Taxonomy" id="51811"/>
    <lineage>
        <taxon>Eukaryota</taxon>
        <taxon>Metazoa</taxon>
        <taxon>Ecdysozoa</taxon>
        <taxon>Arthropoda</taxon>
        <taxon>Chelicerata</taxon>
        <taxon>Arachnida</taxon>
        <taxon>Pseudoscorpiones</taxon>
        <taxon>Cheliferoidea</taxon>
        <taxon>Chernetidae</taxon>
        <taxon>Cordylochernes</taxon>
    </lineage>
</organism>
<evidence type="ECO:0000313" key="9">
    <source>
        <dbReference type="Proteomes" id="UP001235939"/>
    </source>
</evidence>
<evidence type="ECO:0000259" key="7">
    <source>
        <dbReference type="Pfam" id="PF13358"/>
    </source>
</evidence>
<dbReference type="InterPro" id="IPR038717">
    <property type="entry name" value="Tc1-like_DDE_dom"/>
</dbReference>
<evidence type="ECO:0000256" key="4">
    <source>
        <dbReference type="ARBA" id="ARBA00022989"/>
    </source>
</evidence>
<protein>
    <submittedName>
        <fullName evidence="8">PAQR5</fullName>
    </submittedName>
</protein>
<sequence length="482" mass="54604">MFAQAADMLEKYLVGQPLPLLSWDQVPGEAREVAILQGYRPPKCSAQQCMRSIFQLTNETLNVWSHLLPALFFWWRLGVLADDLAIPEDPYTWPFAAYLVSVCLYLLASAMAHTFFSISDLSRHVCFFFDYAALSLYGFGVALMYRAYVIPEIMLGTWLADVFVPICAVLAILCTLLACYSRFLSKSGWVTVYRLGAFTLPWAWDSIPLVYRLMTEEHFAAASYYKWQFVFSALIGAFYASHLPERLAPGVFDVIGHSHQMLHISGVLASYTQYHGALLDLTSRRNIMEPHSLPPPLHTFALVLLSNIIIVAFFSWRASSECTTDRSVRSHPPQCTTSRADRQIVRMAVTDCCHITNRSTAHSVLEPVVLPYLQGLYTAIFQQDNARPHVARIVQRFFDNRQIELPSWPARSPELSPIENMWSMVAQRLTQITSPAATPDQLWQRVEAAWSAVAQEHIQSIFESMPRRVAAVISNNRGYSGY</sequence>
<feature type="transmembrane region" description="Helical" evidence="6">
    <location>
        <begin position="56"/>
        <end position="75"/>
    </location>
</feature>
<dbReference type="Pfam" id="PF13358">
    <property type="entry name" value="DDE_3"/>
    <property type="match status" value="1"/>
</dbReference>
<dbReference type="Gene3D" id="3.30.420.10">
    <property type="entry name" value="Ribonuclease H-like superfamily/Ribonuclease H"/>
    <property type="match status" value="1"/>
</dbReference>
<keyword evidence="9" id="KW-1185">Reference proteome</keyword>
<dbReference type="EMBL" id="CP092863">
    <property type="protein sequence ID" value="UYV60591.1"/>
    <property type="molecule type" value="Genomic_DNA"/>
</dbReference>
<name>A0ABY6JVK7_9ARAC</name>
<accession>A0ABY6JVK7</accession>
<dbReference type="PANTHER" id="PTHR20855">
    <property type="entry name" value="ADIPOR/PROGESTIN RECEPTOR-RELATED"/>
    <property type="match status" value="1"/>
</dbReference>
<evidence type="ECO:0000256" key="2">
    <source>
        <dbReference type="ARBA" id="ARBA00007018"/>
    </source>
</evidence>
<proteinExistence type="inferred from homology"/>
<evidence type="ECO:0000256" key="5">
    <source>
        <dbReference type="ARBA" id="ARBA00023136"/>
    </source>
</evidence>
<gene>
    <name evidence="8" type="ORF">LAZ67_1001611</name>
</gene>
<dbReference type="InterPro" id="IPR036397">
    <property type="entry name" value="RNaseH_sf"/>
</dbReference>
<keyword evidence="5 6" id="KW-0472">Membrane</keyword>
<feature type="transmembrane region" description="Helical" evidence="6">
    <location>
        <begin position="162"/>
        <end position="180"/>
    </location>
</feature>
<feature type="transmembrane region" description="Helical" evidence="6">
    <location>
        <begin position="95"/>
        <end position="116"/>
    </location>
</feature>
<dbReference type="PANTHER" id="PTHR20855:SF141">
    <property type="entry name" value="MEMBRANE PROGESTIN RECEPTOR GAMMA-B-LIKE"/>
    <property type="match status" value="1"/>
</dbReference>
<evidence type="ECO:0000256" key="6">
    <source>
        <dbReference type="SAM" id="Phobius"/>
    </source>
</evidence>
<evidence type="ECO:0000256" key="1">
    <source>
        <dbReference type="ARBA" id="ARBA00004141"/>
    </source>
</evidence>
<keyword evidence="4 6" id="KW-1133">Transmembrane helix</keyword>
<comment type="similarity">
    <text evidence="2">Belongs to the ADIPOR family.</text>
</comment>
<dbReference type="Proteomes" id="UP001235939">
    <property type="component" value="Chromosome 01"/>
</dbReference>
<feature type="transmembrane region" description="Helical" evidence="6">
    <location>
        <begin position="128"/>
        <end position="150"/>
    </location>
</feature>
<feature type="transmembrane region" description="Helical" evidence="6">
    <location>
        <begin position="297"/>
        <end position="316"/>
    </location>
</feature>